<dbReference type="GeneID" id="300581360"/>
<sequence length="88" mass="9601">MDNGVDSPPSYGSHQHALLPPPYYSQEHDPVAAAEERWRADGIFSPGTGRSGTLSRCWRWIAKELAASTRLSSDGRNSDMCFGACCRG</sequence>
<feature type="region of interest" description="Disordered" evidence="1">
    <location>
        <begin position="1"/>
        <end position="31"/>
    </location>
</feature>
<proteinExistence type="predicted"/>
<organism evidence="2 3">
    <name type="scientific">Trichoderma ghanense</name>
    <dbReference type="NCBI Taxonomy" id="65468"/>
    <lineage>
        <taxon>Eukaryota</taxon>
        <taxon>Fungi</taxon>
        <taxon>Dikarya</taxon>
        <taxon>Ascomycota</taxon>
        <taxon>Pezizomycotina</taxon>
        <taxon>Sordariomycetes</taxon>
        <taxon>Hypocreomycetidae</taxon>
        <taxon>Hypocreales</taxon>
        <taxon>Hypocreaceae</taxon>
        <taxon>Trichoderma</taxon>
    </lineage>
</organism>
<evidence type="ECO:0000313" key="3">
    <source>
        <dbReference type="Proteomes" id="UP001642720"/>
    </source>
</evidence>
<accession>A0ABY2GR56</accession>
<gene>
    <name evidence="2" type="ORF">CCMA1212_009846</name>
</gene>
<dbReference type="EMBL" id="PPTA01000020">
    <property type="protein sequence ID" value="TFA98414.1"/>
    <property type="molecule type" value="Genomic_DNA"/>
</dbReference>
<comment type="caution">
    <text evidence="2">The sequence shown here is derived from an EMBL/GenBank/DDBJ whole genome shotgun (WGS) entry which is preliminary data.</text>
</comment>
<evidence type="ECO:0000256" key="1">
    <source>
        <dbReference type="SAM" id="MobiDB-lite"/>
    </source>
</evidence>
<evidence type="ECO:0000313" key="2">
    <source>
        <dbReference type="EMBL" id="TFA98414.1"/>
    </source>
</evidence>
<reference evidence="2 3" key="1">
    <citation type="submission" date="2018-01" db="EMBL/GenBank/DDBJ databases">
        <title>Genome characterization of the sugarcane-associated fungus Trichoderma ghanense CCMA-1212 and their application in lignocelulose bioconversion.</title>
        <authorList>
            <person name="Steindorff A.S."/>
            <person name="Mendes T.D."/>
            <person name="Vilela E.S.D."/>
            <person name="Rodrigues D.S."/>
            <person name="Formighieri E.F."/>
            <person name="Melo I.S."/>
            <person name="Favaro L.C.L."/>
        </authorList>
    </citation>
    <scope>NUCLEOTIDE SEQUENCE [LARGE SCALE GENOMIC DNA]</scope>
    <source>
        <strain evidence="2 3">CCMA-1212</strain>
    </source>
</reference>
<keyword evidence="3" id="KW-1185">Reference proteome</keyword>
<name>A0ABY2GR56_9HYPO</name>
<dbReference type="RefSeq" id="XP_073554616.1">
    <property type="nucleotide sequence ID" value="XM_073706910.1"/>
</dbReference>
<dbReference type="Proteomes" id="UP001642720">
    <property type="component" value="Unassembled WGS sequence"/>
</dbReference>
<protein>
    <submittedName>
        <fullName evidence="2">Uncharacterized protein</fullName>
    </submittedName>
</protein>